<dbReference type="AlphaFoldDB" id="C8X8H7"/>
<reference evidence="2" key="1">
    <citation type="submission" date="2009-09" db="EMBL/GenBank/DDBJ databases">
        <title>The complete genome of Nakamurella multipartita DSM 44233.</title>
        <authorList>
            <consortium name="US DOE Joint Genome Institute (JGI-PGF)"/>
            <person name="Lucas S."/>
            <person name="Copeland A."/>
            <person name="Lapidus A."/>
            <person name="Glavina del Rio T."/>
            <person name="Dalin E."/>
            <person name="Tice H."/>
            <person name="Bruce D."/>
            <person name="Goodwin L."/>
            <person name="Pitluck S."/>
            <person name="Kyrpides N."/>
            <person name="Mavromatis K."/>
            <person name="Ivanova N."/>
            <person name="Ovchinnikova G."/>
            <person name="Sims D."/>
            <person name="Meincke L."/>
            <person name="Brettin T."/>
            <person name="Detter J.C."/>
            <person name="Han C."/>
            <person name="Larimer F."/>
            <person name="Land M."/>
            <person name="Hauser L."/>
            <person name="Markowitz V."/>
            <person name="Cheng J.-F."/>
            <person name="Hugenholtz P."/>
            <person name="Woyke T."/>
            <person name="Wu D."/>
            <person name="Klenk H.-P."/>
            <person name="Eisen J.A."/>
        </authorList>
    </citation>
    <scope>NUCLEOTIDE SEQUENCE [LARGE SCALE GENOMIC DNA]</scope>
    <source>
        <strain evidence="2">ATCC 700099 / DSM 44233 / CIP 104796 / JCM 9543 / NBRC 105858 / Y-104</strain>
    </source>
</reference>
<dbReference type="EMBL" id="CP001737">
    <property type="protein sequence ID" value="ACV79032.1"/>
    <property type="molecule type" value="Genomic_DNA"/>
</dbReference>
<organism evidence="1 2">
    <name type="scientific">Nakamurella multipartita (strain ATCC 700099 / DSM 44233 / CIP 104796 / JCM 9543 / NBRC 105858 / Y-104)</name>
    <name type="common">Microsphaera multipartita</name>
    <dbReference type="NCBI Taxonomy" id="479431"/>
    <lineage>
        <taxon>Bacteria</taxon>
        <taxon>Bacillati</taxon>
        <taxon>Actinomycetota</taxon>
        <taxon>Actinomycetes</taxon>
        <taxon>Nakamurellales</taxon>
        <taxon>Nakamurellaceae</taxon>
        <taxon>Nakamurella</taxon>
    </lineage>
</organism>
<dbReference type="InParanoid" id="C8X8H7"/>
<keyword evidence="2" id="KW-1185">Reference proteome</keyword>
<reference evidence="1 2" key="2">
    <citation type="journal article" date="2010" name="Stand. Genomic Sci.">
        <title>Complete genome sequence of Nakamurella multipartita type strain (Y-104).</title>
        <authorList>
            <person name="Tice H."/>
            <person name="Mayilraj S."/>
            <person name="Sims D."/>
            <person name="Lapidus A."/>
            <person name="Nolan M."/>
            <person name="Lucas S."/>
            <person name="Glavina Del Rio T."/>
            <person name="Copeland A."/>
            <person name="Cheng J.F."/>
            <person name="Meincke L."/>
            <person name="Bruce D."/>
            <person name="Goodwin L."/>
            <person name="Pitluck S."/>
            <person name="Ivanova N."/>
            <person name="Mavromatis K."/>
            <person name="Ovchinnikova G."/>
            <person name="Pati A."/>
            <person name="Chen A."/>
            <person name="Palaniappan K."/>
            <person name="Land M."/>
            <person name="Hauser L."/>
            <person name="Chang Y.J."/>
            <person name="Jeffries C.D."/>
            <person name="Detter J.C."/>
            <person name="Brettin T."/>
            <person name="Rohde M."/>
            <person name="Goker M."/>
            <person name="Bristow J."/>
            <person name="Eisen J.A."/>
            <person name="Markowitz V."/>
            <person name="Hugenholtz P."/>
            <person name="Kyrpides N.C."/>
            <person name="Klenk H.P."/>
            <person name="Chen F."/>
        </authorList>
    </citation>
    <scope>NUCLEOTIDE SEQUENCE [LARGE SCALE GENOMIC DNA]</scope>
    <source>
        <strain evidence="2">ATCC 700099 / DSM 44233 / CIP 104796 / JCM 9543 / NBRC 105858 / Y-104</strain>
    </source>
</reference>
<evidence type="ECO:0000313" key="2">
    <source>
        <dbReference type="Proteomes" id="UP000002218"/>
    </source>
</evidence>
<name>C8X8H7_NAKMY</name>
<dbReference type="Proteomes" id="UP000002218">
    <property type="component" value="Chromosome"/>
</dbReference>
<sequence>MTRNADDAAGLDPALLRLADVPAGRVLTWYSDDVTASEPYGYGWIDVHIEKVERGIRSPAWALTVVPPGDPDDCVHNVETEPDVDLHVVFEQEGCTRRHVLQCPVPRGGNLDTDDGDRLRARLAADPALGYSVVPAWTESAVTSALNSWIAETLGRPDLRFSWNSAAGPSPMRRRVEQQVVDARNGPTYDSGIPGVRIADGVMDTLLAIPAEDAAAVMEAIRDVANGPDSKAR</sequence>
<accession>C8X8H7</accession>
<evidence type="ECO:0000313" key="1">
    <source>
        <dbReference type="EMBL" id="ACV79032.1"/>
    </source>
</evidence>
<protein>
    <submittedName>
        <fullName evidence="1">Uncharacterized protein</fullName>
    </submittedName>
</protein>
<dbReference type="HOGENOM" id="CLU_1188928_0_0_11"/>
<gene>
    <name evidence="1" type="ordered locus">Namu_2686</name>
</gene>
<proteinExistence type="predicted"/>
<dbReference type="KEGG" id="nml:Namu_2686"/>